<gene>
    <name evidence="1" type="ORF">O181_019420</name>
</gene>
<dbReference type="EMBL" id="AVOT02005686">
    <property type="protein sequence ID" value="MBW0479705.1"/>
    <property type="molecule type" value="Genomic_DNA"/>
</dbReference>
<proteinExistence type="predicted"/>
<dbReference type="AlphaFoldDB" id="A0A9Q3CAK6"/>
<sequence length="124" mass="14238">MCDSPYLSLKLAWSPHNYVLELKEPSKLLWPYRCSPNRQIQLARSAVFIELMSSNLTPTRSMERFNAFGYNLFKVSFPSRSLFSLSSYLVPFSSSTSLLNYPSLARETPILPYRIGLTFQNLST</sequence>
<accession>A0A9Q3CAK6</accession>
<reference evidence="1" key="1">
    <citation type="submission" date="2021-03" db="EMBL/GenBank/DDBJ databases">
        <title>Draft genome sequence of rust myrtle Austropuccinia psidii MF-1, a brazilian biotype.</title>
        <authorList>
            <person name="Quecine M.C."/>
            <person name="Pachon D.M.R."/>
            <person name="Bonatelli M.L."/>
            <person name="Correr F.H."/>
            <person name="Franceschini L.M."/>
            <person name="Leite T.F."/>
            <person name="Margarido G.R.A."/>
            <person name="Almeida C.A."/>
            <person name="Ferrarezi J.A."/>
            <person name="Labate C.A."/>
        </authorList>
    </citation>
    <scope>NUCLEOTIDE SEQUENCE</scope>
    <source>
        <strain evidence="1">MF-1</strain>
    </source>
</reference>
<organism evidence="1 2">
    <name type="scientific">Austropuccinia psidii MF-1</name>
    <dbReference type="NCBI Taxonomy" id="1389203"/>
    <lineage>
        <taxon>Eukaryota</taxon>
        <taxon>Fungi</taxon>
        <taxon>Dikarya</taxon>
        <taxon>Basidiomycota</taxon>
        <taxon>Pucciniomycotina</taxon>
        <taxon>Pucciniomycetes</taxon>
        <taxon>Pucciniales</taxon>
        <taxon>Sphaerophragmiaceae</taxon>
        <taxon>Austropuccinia</taxon>
    </lineage>
</organism>
<evidence type="ECO:0000313" key="1">
    <source>
        <dbReference type="EMBL" id="MBW0479705.1"/>
    </source>
</evidence>
<protein>
    <submittedName>
        <fullName evidence="1">Uncharacterized protein</fullName>
    </submittedName>
</protein>
<dbReference type="Proteomes" id="UP000765509">
    <property type="component" value="Unassembled WGS sequence"/>
</dbReference>
<name>A0A9Q3CAK6_9BASI</name>
<comment type="caution">
    <text evidence="1">The sequence shown here is derived from an EMBL/GenBank/DDBJ whole genome shotgun (WGS) entry which is preliminary data.</text>
</comment>
<evidence type="ECO:0000313" key="2">
    <source>
        <dbReference type="Proteomes" id="UP000765509"/>
    </source>
</evidence>
<keyword evidence="2" id="KW-1185">Reference proteome</keyword>